<organism evidence="1 2">
    <name type="scientific">Myotis myotis</name>
    <name type="common">Greater mouse-eared bat</name>
    <name type="synonym">Vespertilio myotis</name>
    <dbReference type="NCBI Taxonomy" id="51298"/>
    <lineage>
        <taxon>Eukaryota</taxon>
        <taxon>Metazoa</taxon>
        <taxon>Chordata</taxon>
        <taxon>Craniata</taxon>
        <taxon>Vertebrata</taxon>
        <taxon>Euteleostomi</taxon>
        <taxon>Mammalia</taxon>
        <taxon>Eutheria</taxon>
        <taxon>Laurasiatheria</taxon>
        <taxon>Chiroptera</taxon>
        <taxon>Yangochiroptera</taxon>
        <taxon>Vespertilionidae</taxon>
        <taxon>Myotis</taxon>
    </lineage>
</organism>
<comment type="caution">
    <text evidence="1">The sequence shown here is derived from an EMBL/GenBank/DDBJ whole genome shotgun (WGS) entry which is preliminary data.</text>
</comment>
<dbReference type="AlphaFoldDB" id="A0A7J7RDJ0"/>
<keyword evidence="2" id="KW-1185">Reference proteome</keyword>
<proteinExistence type="predicted"/>
<dbReference type="Proteomes" id="UP000527355">
    <property type="component" value="Unassembled WGS sequence"/>
</dbReference>
<name>A0A7J7RDJ0_MYOMY</name>
<evidence type="ECO:0000313" key="1">
    <source>
        <dbReference type="EMBL" id="KAF6274211.1"/>
    </source>
</evidence>
<accession>A0A7J7RDJ0</accession>
<dbReference type="EMBL" id="JABWUV010000029">
    <property type="protein sequence ID" value="KAF6274211.1"/>
    <property type="molecule type" value="Genomic_DNA"/>
</dbReference>
<protein>
    <submittedName>
        <fullName evidence="1">Uncharacterized protein</fullName>
    </submittedName>
</protein>
<gene>
    <name evidence="1" type="ORF">mMyoMyo1_010382</name>
</gene>
<reference evidence="1 2" key="1">
    <citation type="journal article" date="2020" name="Nature">
        <title>Six reference-quality genomes reveal evolution of bat adaptations.</title>
        <authorList>
            <person name="Jebb D."/>
            <person name="Huang Z."/>
            <person name="Pippel M."/>
            <person name="Hughes G.M."/>
            <person name="Lavrichenko K."/>
            <person name="Devanna P."/>
            <person name="Winkler S."/>
            <person name="Jermiin L.S."/>
            <person name="Skirmuntt E.C."/>
            <person name="Katzourakis A."/>
            <person name="Burkitt-Gray L."/>
            <person name="Ray D.A."/>
            <person name="Sullivan K.A.M."/>
            <person name="Roscito J.G."/>
            <person name="Kirilenko B.M."/>
            <person name="Davalos L.M."/>
            <person name="Corthals A.P."/>
            <person name="Power M.L."/>
            <person name="Jones G."/>
            <person name="Ransome R.D."/>
            <person name="Dechmann D.K.N."/>
            <person name="Locatelli A.G."/>
            <person name="Puechmaille S.J."/>
            <person name="Fedrigo O."/>
            <person name="Jarvis E.D."/>
            <person name="Hiller M."/>
            <person name="Vernes S.C."/>
            <person name="Myers E.W."/>
            <person name="Teeling E.C."/>
        </authorList>
    </citation>
    <scope>NUCLEOTIDE SEQUENCE [LARGE SCALE GENOMIC DNA]</scope>
    <source>
        <strain evidence="1">MMyoMyo1</strain>
        <tissue evidence="1">Flight muscle</tissue>
    </source>
</reference>
<sequence length="152" mass="16163">MEDGHGRMRRSPWVARFTVPVGASRWALALRAAVQVGAWLSGRLCRWEPGSPGGGAGGSLALRAAVQVGAWLSGRLCRWEPGSPGGCAGGLWLSGWQCRWDLALWAAVLGLGHLQLPVLMPKGSCSDFTSSICPPICSTPILSYTRLSHVQN</sequence>
<evidence type="ECO:0000313" key="2">
    <source>
        <dbReference type="Proteomes" id="UP000527355"/>
    </source>
</evidence>